<feature type="DNA-binding region" description="OmpR/PhoB-type" evidence="7">
    <location>
        <begin position="139"/>
        <end position="238"/>
    </location>
</feature>
<keyword evidence="3" id="KW-0805">Transcription regulation</keyword>
<feature type="modified residue" description="4-aspartylphosphate" evidence="6">
    <location>
        <position position="66"/>
    </location>
</feature>
<dbReference type="GO" id="GO:0032993">
    <property type="term" value="C:protein-DNA complex"/>
    <property type="evidence" value="ECO:0007669"/>
    <property type="project" value="TreeGrafter"/>
</dbReference>
<evidence type="ECO:0000256" key="1">
    <source>
        <dbReference type="ARBA" id="ARBA00022553"/>
    </source>
</evidence>
<dbReference type="Gene3D" id="6.10.250.690">
    <property type="match status" value="1"/>
</dbReference>
<comment type="caution">
    <text evidence="10">The sequence shown here is derived from an EMBL/GenBank/DDBJ whole genome shotgun (WGS) entry which is preliminary data.</text>
</comment>
<evidence type="ECO:0000259" key="8">
    <source>
        <dbReference type="PROSITE" id="PS50110"/>
    </source>
</evidence>
<protein>
    <submittedName>
        <fullName evidence="10">Sensory transduction protein regX3</fullName>
    </submittedName>
</protein>
<evidence type="ECO:0000256" key="4">
    <source>
        <dbReference type="ARBA" id="ARBA00023125"/>
    </source>
</evidence>
<dbReference type="GO" id="GO:0005829">
    <property type="term" value="C:cytosol"/>
    <property type="evidence" value="ECO:0007669"/>
    <property type="project" value="TreeGrafter"/>
</dbReference>
<evidence type="ECO:0000313" key="11">
    <source>
        <dbReference type="Proteomes" id="UP000265800"/>
    </source>
</evidence>
<dbReference type="GO" id="GO:0000976">
    <property type="term" value="F:transcription cis-regulatory region binding"/>
    <property type="evidence" value="ECO:0007669"/>
    <property type="project" value="TreeGrafter"/>
</dbReference>
<keyword evidence="5" id="KW-0804">Transcription</keyword>
<name>A0A399EN03_9DEIN</name>
<evidence type="ECO:0000256" key="7">
    <source>
        <dbReference type="PROSITE-ProRule" id="PRU01091"/>
    </source>
</evidence>
<sequence>MGDDTSLTKGALDFKLMAKLLLVEDEPSVRMGLRLSLAKAGHQVLEAATAQEGWDKLALVDLVILDWMLPDEPGVRLLERMRRDGRYEALPVLMLTARAGEGDRVEGLTQGADDYLTKPFSTPELVARVQALLRRVGKSGRIERGALSLDLERHQAFLEGHPLELTRREFDLLAFLARHPGRVYTREELLERVWGQEFLGTVRTVDQHVAQLRDKLNEDPKNPRFLETLRGVGYRFKE</sequence>
<gene>
    <name evidence="10" type="primary">regX3</name>
    <name evidence="10" type="ORF">Mlute_01604</name>
</gene>
<feature type="domain" description="OmpR/PhoB-type" evidence="9">
    <location>
        <begin position="139"/>
        <end position="238"/>
    </location>
</feature>
<dbReference type="PROSITE" id="PS50110">
    <property type="entry name" value="RESPONSE_REGULATORY"/>
    <property type="match status" value="1"/>
</dbReference>
<dbReference type="InterPro" id="IPR016032">
    <property type="entry name" value="Sig_transdc_resp-reg_C-effctor"/>
</dbReference>
<accession>A0A399EN03</accession>
<keyword evidence="2" id="KW-0902">Two-component regulatory system</keyword>
<evidence type="ECO:0000256" key="5">
    <source>
        <dbReference type="ARBA" id="ARBA00023163"/>
    </source>
</evidence>
<dbReference type="CDD" id="cd00383">
    <property type="entry name" value="trans_reg_C"/>
    <property type="match status" value="1"/>
</dbReference>
<dbReference type="SMART" id="SM00448">
    <property type="entry name" value="REC"/>
    <property type="match status" value="1"/>
</dbReference>
<dbReference type="Pfam" id="PF00486">
    <property type="entry name" value="Trans_reg_C"/>
    <property type="match status" value="1"/>
</dbReference>
<keyword evidence="1 6" id="KW-0597">Phosphoprotein</keyword>
<dbReference type="InterPro" id="IPR036388">
    <property type="entry name" value="WH-like_DNA-bd_sf"/>
</dbReference>
<feature type="domain" description="Response regulatory" evidence="8">
    <location>
        <begin position="19"/>
        <end position="133"/>
    </location>
</feature>
<dbReference type="SMART" id="SM00862">
    <property type="entry name" value="Trans_reg_C"/>
    <property type="match status" value="1"/>
</dbReference>
<evidence type="ECO:0000313" key="10">
    <source>
        <dbReference type="EMBL" id="RIH85358.1"/>
    </source>
</evidence>
<evidence type="ECO:0000256" key="2">
    <source>
        <dbReference type="ARBA" id="ARBA00023012"/>
    </source>
</evidence>
<proteinExistence type="predicted"/>
<dbReference type="Gene3D" id="1.10.10.10">
    <property type="entry name" value="Winged helix-like DNA-binding domain superfamily/Winged helix DNA-binding domain"/>
    <property type="match status" value="1"/>
</dbReference>
<evidence type="ECO:0000256" key="3">
    <source>
        <dbReference type="ARBA" id="ARBA00023015"/>
    </source>
</evidence>
<dbReference type="Proteomes" id="UP000265800">
    <property type="component" value="Unassembled WGS sequence"/>
</dbReference>
<organism evidence="10 11">
    <name type="scientific">Meiothermus luteus</name>
    <dbReference type="NCBI Taxonomy" id="2026184"/>
    <lineage>
        <taxon>Bacteria</taxon>
        <taxon>Thermotogati</taxon>
        <taxon>Deinococcota</taxon>
        <taxon>Deinococci</taxon>
        <taxon>Thermales</taxon>
        <taxon>Thermaceae</taxon>
        <taxon>Meiothermus</taxon>
    </lineage>
</organism>
<dbReference type="PANTHER" id="PTHR48111">
    <property type="entry name" value="REGULATOR OF RPOS"/>
    <property type="match status" value="1"/>
</dbReference>
<dbReference type="FunFam" id="1.10.10.10:FF:000018">
    <property type="entry name" value="DNA-binding response regulator ResD"/>
    <property type="match status" value="1"/>
</dbReference>
<dbReference type="Pfam" id="PF00072">
    <property type="entry name" value="Response_reg"/>
    <property type="match status" value="1"/>
</dbReference>
<dbReference type="InterPro" id="IPR039420">
    <property type="entry name" value="WalR-like"/>
</dbReference>
<evidence type="ECO:0000259" key="9">
    <source>
        <dbReference type="PROSITE" id="PS51755"/>
    </source>
</evidence>
<dbReference type="Gene3D" id="3.40.50.2300">
    <property type="match status" value="1"/>
</dbReference>
<dbReference type="GO" id="GO:0006355">
    <property type="term" value="P:regulation of DNA-templated transcription"/>
    <property type="evidence" value="ECO:0007669"/>
    <property type="project" value="InterPro"/>
</dbReference>
<dbReference type="InterPro" id="IPR001789">
    <property type="entry name" value="Sig_transdc_resp-reg_receiver"/>
</dbReference>
<reference evidence="10 11" key="1">
    <citation type="submission" date="2018-08" db="EMBL/GenBank/DDBJ databases">
        <title>Meiothermus luteus KCTC 52599 genome sequencing project.</title>
        <authorList>
            <person name="Da Costa M.S."/>
            <person name="Albuquerque L."/>
            <person name="Raposo P."/>
            <person name="Froufe H.J.C."/>
            <person name="Barroso C.S."/>
            <person name="Egas C."/>
        </authorList>
    </citation>
    <scope>NUCLEOTIDE SEQUENCE [LARGE SCALE GENOMIC DNA]</scope>
    <source>
        <strain evidence="10 11">KCTC 52599</strain>
    </source>
</reference>
<dbReference type="PANTHER" id="PTHR48111:SF4">
    <property type="entry name" value="DNA-BINDING DUAL TRANSCRIPTIONAL REGULATOR OMPR"/>
    <property type="match status" value="1"/>
</dbReference>
<dbReference type="PROSITE" id="PS51755">
    <property type="entry name" value="OMPR_PHOB"/>
    <property type="match status" value="1"/>
</dbReference>
<dbReference type="GO" id="GO:0000156">
    <property type="term" value="F:phosphorelay response regulator activity"/>
    <property type="evidence" value="ECO:0007669"/>
    <property type="project" value="TreeGrafter"/>
</dbReference>
<keyword evidence="4 7" id="KW-0238">DNA-binding</keyword>
<dbReference type="EMBL" id="QWKZ01000046">
    <property type="protein sequence ID" value="RIH85358.1"/>
    <property type="molecule type" value="Genomic_DNA"/>
</dbReference>
<dbReference type="AlphaFoldDB" id="A0A399EN03"/>
<dbReference type="InterPro" id="IPR001867">
    <property type="entry name" value="OmpR/PhoB-type_DNA-bd"/>
</dbReference>
<dbReference type="InterPro" id="IPR011006">
    <property type="entry name" value="CheY-like_superfamily"/>
</dbReference>
<dbReference type="SUPFAM" id="SSF46894">
    <property type="entry name" value="C-terminal effector domain of the bipartite response regulators"/>
    <property type="match status" value="1"/>
</dbReference>
<keyword evidence="11" id="KW-1185">Reference proteome</keyword>
<dbReference type="SUPFAM" id="SSF52172">
    <property type="entry name" value="CheY-like"/>
    <property type="match status" value="1"/>
</dbReference>
<evidence type="ECO:0000256" key="6">
    <source>
        <dbReference type="PROSITE-ProRule" id="PRU00169"/>
    </source>
</evidence>